<keyword evidence="1" id="KW-1133">Transmembrane helix</keyword>
<dbReference type="GeneID" id="106161824"/>
<dbReference type="Proteomes" id="UP000085678">
    <property type="component" value="Unplaced"/>
</dbReference>
<organism evidence="2 3">
    <name type="scientific">Lingula anatina</name>
    <name type="common">Brachiopod</name>
    <name type="synonym">Lingula unguis</name>
    <dbReference type="NCBI Taxonomy" id="7574"/>
    <lineage>
        <taxon>Eukaryota</taxon>
        <taxon>Metazoa</taxon>
        <taxon>Spiralia</taxon>
        <taxon>Lophotrochozoa</taxon>
        <taxon>Brachiopoda</taxon>
        <taxon>Linguliformea</taxon>
        <taxon>Lingulata</taxon>
        <taxon>Lingulida</taxon>
        <taxon>Linguloidea</taxon>
        <taxon>Lingulidae</taxon>
        <taxon>Lingula</taxon>
    </lineage>
</organism>
<gene>
    <name evidence="3" type="primary">LOC106161824</name>
</gene>
<proteinExistence type="predicted"/>
<feature type="transmembrane region" description="Helical" evidence="1">
    <location>
        <begin position="32"/>
        <end position="51"/>
    </location>
</feature>
<feature type="transmembrane region" description="Helical" evidence="1">
    <location>
        <begin position="108"/>
        <end position="128"/>
    </location>
</feature>
<sequence>MSEQPEAEKNGSPMSTAIAEKMPSKWLVRIKSMLPFVLGVATFAGSVQLFMQVMEPLRDDTATDTSAKLIYALRWNLWALIPLVLASLKHHSTDTVKAFVRKSFEEDLVLLLNTCILATFLETVQLQLIPSLVATAVIFRFLHWYSIDSSEWLQCFSGCSSGLCNVSLLVYNLSCHSVEQGLDTLGIIGCITGMIGWGKPAEASGSSGWF</sequence>
<accession>A0A1S3I8W7</accession>
<dbReference type="RefSeq" id="XP_013394311.1">
    <property type="nucleotide sequence ID" value="XM_013538857.1"/>
</dbReference>
<dbReference type="AlphaFoldDB" id="A0A1S3I8W7"/>
<keyword evidence="2" id="KW-1185">Reference proteome</keyword>
<feature type="transmembrane region" description="Helical" evidence="1">
    <location>
        <begin position="71"/>
        <end position="88"/>
    </location>
</feature>
<keyword evidence="1" id="KW-0812">Transmembrane</keyword>
<dbReference type="KEGG" id="lak:106161824"/>
<evidence type="ECO:0000313" key="2">
    <source>
        <dbReference type="Proteomes" id="UP000085678"/>
    </source>
</evidence>
<protein>
    <submittedName>
        <fullName evidence="3">Uncharacterized protein LOC106161824 isoform X1</fullName>
    </submittedName>
</protein>
<keyword evidence="1" id="KW-0472">Membrane</keyword>
<reference evidence="3" key="1">
    <citation type="submission" date="2025-08" db="UniProtKB">
        <authorList>
            <consortium name="RefSeq"/>
        </authorList>
    </citation>
    <scope>IDENTIFICATION</scope>
    <source>
        <tissue evidence="3">Gonads</tissue>
    </source>
</reference>
<evidence type="ECO:0000313" key="3">
    <source>
        <dbReference type="RefSeq" id="XP_013394311.1"/>
    </source>
</evidence>
<evidence type="ECO:0000256" key="1">
    <source>
        <dbReference type="SAM" id="Phobius"/>
    </source>
</evidence>
<name>A0A1S3I8W7_LINAN</name>
<dbReference type="InParanoid" id="A0A1S3I8W7"/>